<name>A0ABV3BN23_9ACTN</name>
<dbReference type="PANTHER" id="PTHR30173">
    <property type="entry name" value="SIGMA 19 FACTOR"/>
    <property type="match status" value="1"/>
</dbReference>
<evidence type="ECO:0000313" key="4">
    <source>
        <dbReference type="Proteomes" id="UP001551176"/>
    </source>
</evidence>
<reference evidence="3 4" key="1">
    <citation type="submission" date="2024-06" db="EMBL/GenBank/DDBJ databases">
        <title>The Natural Products Discovery Center: Release of the First 8490 Sequenced Strains for Exploring Actinobacteria Biosynthetic Diversity.</title>
        <authorList>
            <person name="Kalkreuter E."/>
            <person name="Kautsar S.A."/>
            <person name="Yang D."/>
            <person name="Bader C.D."/>
            <person name="Teijaro C.N."/>
            <person name="Fluegel L."/>
            <person name="Davis C.M."/>
            <person name="Simpson J.R."/>
            <person name="Lauterbach L."/>
            <person name="Steele A.D."/>
            <person name="Gui C."/>
            <person name="Meng S."/>
            <person name="Li G."/>
            <person name="Viehrig K."/>
            <person name="Ye F."/>
            <person name="Su P."/>
            <person name="Kiefer A.F."/>
            <person name="Nichols A."/>
            <person name="Cepeda A.J."/>
            <person name="Yan W."/>
            <person name="Fan B."/>
            <person name="Jiang Y."/>
            <person name="Adhikari A."/>
            <person name="Zheng C.-J."/>
            <person name="Schuster L."/>
            <person name="Cowan T.M."/>
            <person name="Smanski M.J."/>
            <person name="Chevrette M.G."/>
            <person name="De Carvalho L.P.S."/>
            <person name="Shen B."/>
        </authorList>
    </citation>
    <scope>NUCLEOTIDE SEQUENCE [LARGE SCALE GENOMIC DNA]</scope>
    <source>
        <strain evidence="3 4">NPDC046838</strain>
    </source>
</reference>
<dbReference type="PANTHER" id="PTHR30173:SF43">
    <property type="entry name" value="ECF RNA POLYMERASE SIGMA FACTOR SIGI-RELATED"/>
    <property type="match status" value="1"/>
</dbReference>
<feature type="region of interest" description="Disordered" evidence="1">
    <location>
        <begin position="1"/>
        <end position="20"/>
    </location>
</feature>
<sequence>MDGREDGQQVEAPQEAGPERLAERFEAHRGHLRAVAHRMLGSLADADDAVQETWLRLSRTGDDGIENLAGWLRTVVSRLCLDMLRSAAFRHEEAAGGRLPDSAGDAGARAADPEEEALLAESVGRALLVVLDRLGPAERVAFVLHDLFAVPFADIAPIVERTPVATKKLASRARHKVQGPPAPMAPELTHHRRVVDAFLAASRNGDLEALLAVLAPDVVRRADLGALSGGLAAEIRGARAVAEETVLLRRNARVAESALIDGAPGLLVAPHGRLLLALVITVEGDRVASYEVIADEDRLRGLTVSLLPQGPADH</sequence>
<dbReference type="InterPro" id="IPR013324">
    <property type="entry name" value="RNA_pol_sigma_r3/r4-like"/>
</dbReference>
<dbReference type="InterPro" id="IPR013325">
    <property type="entry name" value="RNA_pol_sigma_r2"/>
</dbReference>
<dbReference type="Pfam" id="PF04542">
    <property type="entry name" value="Sigma70_r2"/>
    <property type="match status" value="1"/>
</dbReference>
<dbReference type="Gene3D" id="1.10.10.10">
    <property type="entry name" value="Winged helix-like DNA-binding domain superfamily/Winged helix DNA-binding domain"/>
    <property type="match status" value="1"/>
</dbReference>
<dbReference type="NCBIfam" id="TIGR02937">
    <property type="entry name" value="sigma70-ECF"/>
    <property type="match status" value="1"/>
</dbReference>
<organism evidence="3 4">
    <name type="scientific">Streptomyces atriruber</name>
    <dbReference type="NCBI Taxonomy" id="545121"/>
    <lineage>
        <taxon>Bacteria</taxon>
        <taxon>Bacillati</taxon>
        <taxon>Actinomycetota</taxon>
        <taxon>Actinomycetes</taxon>
        <taxon>Kitasatosporales</taxon>
        <taxon>Streptomycetaceae</taxon>
        <taxon>Streptomyces</taxon>
    </lineage>
</organism>
<dbReference type="SUPFAM" id="SSF88946">
    <property type="entry name" value="Sigma2 domain of RNA polymerase sigma factors"/>
    <property type="match status" value="1"/>
</dbReference>
<dbReference type="InterPro" id="IPR007627">
    <property type="entry name" value="RNA_pol_sigma70_r2"/>
</dbReference>
<dbReference type="InterPro" id="IPR032710">
    <property type="entry name" value="NTF2-like_dom_sf"/>
</dbReference>
<dbReference type="InterPro" id="IPR052704">
    <property type="entry name" value="ECF_Sigma-70_Domain"/>
</dbReference>
<dbReference type="EMBL" id="JBEYXV010000008">
    <property type="protein sequence ID" value="MEU6822414.1"/>
    <property type="molecule type" value="Genomic_DNA"/>
</dbReference>
<protein>
    <submittedName>
        <fullName evidence="3">Sigma-70 family RNA polymerase sigma factor</fullName>
    </submittedName>
</protein>
<feature type="domain" description="RNA polymerase sigma-70 region 2" evidence="2">
    <location>
        <begin position="25"/>
        <end position="88"/>
    </location>
</feature>
<dbReference type="SUPFAM" id="SSF88659">
    <property type="entry name" value="Sigma3 and sigma4 domains of RNA polymerase sigma factors"/>
    <property type="match status" value="1"/>
</dbReference>
<dbReference type="SUPFAM" id="SSF54427">
    <property type="entry name" value="NTF2-like"/>
    <property type="match status" value="1"/>
</dbReference>
<gene>
    <name evidence="3" type="ORF">ABZ921_17455</name>
</gene>
<evidence type="ECO:0000259" key="2">
    <source>
        <dbReference type="Pfam" id="PF04542"/>
    </source>
</evidence>
<dbReference type="Gene3D" id="3.10.450.50">
    <property type="match status" value="1"/>
</dbReference>
<dbReference type="Gene3D" id="1.10.1740.10">
    <property type="match status" value="1"/>
</dbReference>
<evidence type="ECO:0000313" key="3">
    <source>
        <dbReference type="EMBL" id="MEU6822414.1"/>
    </source>
</evidence>
<dbReference type="InterPro" id="IPR036388">
    <property type="entry name" value="WH-like_DNA-bd_sf"/>
</dbReference>
<dbReference type="RefSeq" id="WP_359349559.1">
    <property type="nucleotide sequence ID" value="NZ_JBEYXV010000008.1"/>
</dbReference>
<keyword evidence="4" id="KW-1185">Reference proteome</keyword>
<dbReference type="InterPro" id="IPR014284">
    <property type="entry name" value="RNA_pol_sigma-70_dom"/>
</dbReference>
<proteinExistence type="predicted"/>
<evidence type="ECO:0000256" key="1">
    <source>
        <dbReference type="SAM" id="MobiDB-lite"/>
    </source>
</evidence>
<comment type="caution">
    <text evidence="3">The sequence shown here is derived from an EMBL/GenBank/DDBJ whole genome shotgun (WGS) entry which is preliminary data.</text>
</comment>
<accession>A0ABV3BN23</accession>
<dbReference type="Proteomes" id="UP001551176">
    <property type="component" value="Unassembled WGS sequence"/>
</dbReference>